<gene>
    <name evidence="1" type="ORF">DERP_001128</name>
</gene>
<reference evidence="1 2" key="2">
    <citation type="journal article" date="2022" name="Mol. Biol. Evol.">
        <title>Comparative Genomics Reveals Insights into the Divergent Evolution of Astigmatic Mites and Household Pest Adaptations.</title>
        <authorList>
            <person name="Xiong Q."/>
            <person name="Wan A.T."/>
            <person name="Liu X."/>
            <person name="Fung C.S."/>
            <person name="Xiao X."/>
            <person name="Malainual N."/>
            <person name="Hou J."/>
            <person name="Wang L."/>
            <person name="Wang M."/>
            <person name="Yang K.Y."/>
            <person name="Cui Y."/>
            <person name="Leung E.L."/>
            <person name="Nong W."/>
            <person name="Shin S.K."/>
            <person name="Au S.W."/>
            <person name="Jeong K.Y."/>
            <person name="Chew F.T."/>
            <person name="Hui J.H."/>
            <person name="Leung T.F."/>
            <person name="Tungtrongchitr A."/>
            <person name="Zhong N."/>
            <person name="Liu Z."/>
            <person name="Tsui S.K."/>
        </authorList>
    </citation>
    <scope>NUCLEOTIDE SEQUENCE [LARGE SCALE GENOMIC DNA]</scope>
    <source>
        <strain evidence="1">Derp</strain>
    </source>
</reference>
<keyword evidence="2" id="KW-1185">Reference proteome</keyword>
<name>A0ABQ8JDK5_DERPT</name>
<organism evidence="1 2">
    <name type="scientific">Dermatophagoides pteronyssinus</name>
    <name type="common">European house dust mite</name>
    <dbReference type="NCBI Taxonomy" id="6956"/>
    <lineage>
        <taxon>Eukaryota</taxon>
        <taxon>Metazoa</taxon>
        <taxon>Ecdysozoa</taxon>
        <taxon>Arthropoda</taxon>
        <taxon>Chelicerata</taxon>
        <taxon>Arachnida</taxon>
        <taxon>Acari</taxon>
        <taxon>Acariformes</taxon>
        <taxon>Sarcoptiformes</taxon>
        <taxon>Astigmata</taxon>
        <taxon>Psoroptidia</taxon>
        <taxon>Analgoidea</taxon>
        <taxon>Pyroglyphidae</taxon>
        <taxon>Dermatophagoidinae</taxon>
        <taxon>Dermatophagoides</taxon>
    </lineage>
</organism>
<accession>A0ABQ8JDK5</accession>
<protein>
    <submittedName>
        <fullName evidence="1">Uncharacterized protein</fullName>
    </submittedName>
</protein>
<dbReference type="EMBL" id="NJHN03000047">
    <property type="protein sequence ID" value="KAH9420697.1"/>
    <property type="molecule type" value="Genomic_DNA"/>
</dbReference>
<comment type="caution">
    <text evidence="1">The sequence shown here is derived from an EMBL/GenBank/DDBJ whole genome shotgun (WGS) entry which is preliminary data.</text>
</comment>
<proteinExistence type="predicted"/>
<evidence type="ECO:0000313" key="1">
    <source>
        <dbReference type="EMBL" id="KAH9420697.1"/>
    </source>
</evidence>
<sequence>MKLTVFFKKENIKYILGYDTINGYCSIRYKRSMIRFMNTFPMIINIKISIAFIEDNNDDDKKQEDEQQMFQYWKSESK</sequence>
<evidence type="ECO:0000313" key="2">
    <source>
        <dbReference type="Proteomes" id="UP000887458"/>
    </source>
</evidence>
<dbReference type="Proteomes" id="UP000887458">
    <property type="component" value="Unassembled WGS sequence"/>
</dbReference>
<reference evidence="1 2" key="1">
    <citation type="journal article" date="2018" name="J. Allergy Clin. Immunol.">
        <title>High-quality assembly of Dermatophagoides pteronyssinus genome and transcriptome reveals a wide range of novel allergens.</title>
        <authorList>
            <person name="Liu X.Y."/>
            <person name="Yang K.Y."/>
            <person name="Wang M.Q."/>
            <person name="Kwok J.S."/>
            <person name="Zeng X."/>
            <person name="Yang Z."/>
            <person name="Xiao X.J."/>
            <person name="Lau C.P."/>
            <person name="Li Y."/>
            <person name="Huang Z.M."/>
            <person name="Ba J.G."/>
            <person name="Yim A.K."/>
            <person name="Ouyang C.Y."/>
            <person name="Ngai S.M."/>
            <person name="Chan T.F."/>
            <person name="Leung E.L."/>
            <person name="Liu L."/>
            <person name="Liu Z.G."/>
            <person name="Tsui S.K."/>
        </authorList>
    </citation>
    <scope>NUCLEOTIDE SEQUENCE [LARGE SCALE GENOMIC DNA]</scope>
    <source>
        <strain evidence="1">Derp</strain>
    </source>
</reference>